<dbReference type="EMBL" id="FQ790337">
    <property type="protein sequence ID" value="CCD51238.1"/>
    <property type="molecule type" value="Genomic_DNA"/>
</dbReference>
<name>G2YHQ1_BOTF4</name>
<evidence type="ECO:0000313" key="2">
    <source>
        <dbReference type="Proteomes" id="UP000008177"/>
    </source>
</evidence>
<sequence>MNQTPKAVTVLSLCNYGEPIVPFIIVSVWPARTTKLYLFRLHHGLNLKREKMLSREDGRSVELPDYHVESMGPKANIAAETKLQY</sequence>
<accession>G2YHQ1</accession>
<gene>
    <name evidence="1" type="ORF">BofuT4_uP015440.1</name>
</gene>
<protein>
    <submittedName>
        <fullName evidence="1">Uncharacterized protein</fullName>
    </submittedName>
</protein>
<dbReference type="HOGENOM" id="CLU_2512373_0_0_1"/>
<reference evidence="2" key="1">
    <citation type="journal article" date="2011" name="PLoS Genet.">
        <title>Genomic analysis of the necrotrophic fungal pathogens Sclerotinia sclerotiorum and Botrytis cinerea.</title>
        <authorList>
            <person name="Amselem J."/>
            <person name="Cuomo C.A."/>
            <person name="van Kan J.A."/>
            <person name="Viaud M."/>
            <person name="Benito E.P."/>
            <person name="Couloux A."/>
            <person name="Coutinho P.M."/>
            <person name="de Vries R.P."/>
            <person name="Dyer P.S."/>
            <person name="Fillinger S."/>
            <person name="Fournier E."/>
            <person name="Gout L."/>
            <person name="Hahn M."/>
            <person name="Kohn L."/>
            <person name="Lapalu N."/>
            <person name="Plummer K.M."/>
            <person name="Pradier J.M."/>
            <person name="Quevillon E."/>
            <person name="Sharon A."/>
            <person name="Simon A."/>
            <person name="ten Have A."/>
            <person name="Tudzynski B."/>
            <person name="Tudzynski P."/>
            <person name="Wincker P."/>
            <person name="Andrew M."/>
            <person name="Anthouard V."/>
            <person name="Beever R.E."/>
            <person name="Beffa R."/>
            <person name="Benoit I."/>
            <person name="Bouzid O."/>
            <person name="Brault B."/>
            <person name="Chen Z."/>
            <person name="Choquer M."/>
            <person name="Collemare J."/>
            <person name="Cotton P."/>
            <person name="Danchin E.G."/>
            <person name="Da Silva C."/>
            <person name="Gautier A."/>
            <person name="Giraud C."/>
            <person name="Giraud T."/>
            <person name="Gonzalez C."/>
            <person name="Grossetete S."/>
            <person name="Guldener U."/>
            <person name="Henrissat B."/>
            <person name="Howlett B.J."/>
            <person name="Kodira C."/>
            <person name="Kretschmer M."/>
            <person name="Lappartient A."/>
            <person name="Leroch M."/>
            <person name="Levis C."/>
            <person name="Mauceli E."/>
            <person name="Neuveglise C."/>
            <person name="Oeser B."/>
            <person name="Pearson M."/>
            <person name="Poulain J."/>
            <person name="Poussereau N."/>
            <person name="Quesneville H."/>
            <person name="Rascle C."/>
            <person name="Schumacher J."/>
            <person name="Segurens B."/>
            <person name="Sexton A."/>
            <person name="Silva E."/>
            <person name="Sirven C."/>
            <person name="Soanes D.M."/>
            <person name="Talbot N.J."/>
            <person name="Templeton M."/>
            <person name="Yandava C."/>
            <person name="Yarden O."/>
            <person name="Zeng Q."/>
            <person name="Rollins J.A."/>
            <person name="Lebrun M.H."/>
            <person name="Dickman M."/>
        </authorList>
    </citation>
    <scope>NUCLEOTIDE SEQUENCE [LARGE SCALE GENOMIC DNA]</scope>
    <source>
        <strain evidence="2">T4</strain>
    </source>
</reference>
<organism evidence="1 2">
    <name type="scientific">Botryotinia fuckeliana (strain T4)</name>
    <name type="common">Noble rot fungus</name>
    <name type="synonym">Botrytis cinerea</name>
    <dbReference type="NCBI Taxonomy" id="999810"/>
    <lineage>
        <taxon>Eukaryota</taxon>
        <taxon>Fungi</taxon>
        <taxon>Dikarya</taxon>
        <taxon>Ascomycota</taxon>
        <taxon>Pezizomycotina</taxon>
        <taxon>Leotiomycetes</taxon>
        <taxon>Helotiales</taxon>
        <taxon>Sclerotiniaceae</taxon>
        <taxon>Botrytis</taxon>
    </lineage>
</organism>
<evidence type="ECO:0000313" key="1">
    <source>
        <dbReference type="EMBL" id="CCD51238.1"/>
    </source>
</evidence>
<dbReference type="InParanoid" id="G2YHQ1"/>
<proteinExistence type="predicted"/>
<dbReference type="Proteomes" id="UP000008177">
    <property type="component" value="Unplaced contigs"/>
</dbReference>
<dbReference type="AlphaFoldDB" id="G2YHQ1"/>